<accession>A0A7I0INB3</accession>
<name>A0A7I0INB3_9LEPT</name>
<protein>
    <recommendedName>
        <fullName evidence="3">Lactonase</fullName>
    </recommendedName>
</protein>
<evidence type="ECO:0000313" key="2">
    <source>
        <dbReference type="Proteomes" id="UP000297641"/>
    </source>
</evidence>
<gene>
    <name evidence="1" type="ORF">EHQ43_10455</name>
</gene>
<dbReference type="SUPFAM" id="SSF75011">
    <property type="entry name" value="3-carboxy-cis,cis-mucoante lactonizing enzyme"/>
    <property type="match status" value="1"/>
</dbReference>
<dbReference type="Gene3D" id="2.130.10.10">
    <property type="entry name" value="YVTN repeat-like/Quinoprotein amine dehydrogenase"/>
    <property type="match status" value="2"/>
</dbReference>
<dbReference type="Pfam" id="PF10282">
    <property type="entry name" value="Lactonase"/>
    <property type="match status" value="1"/>
</dbReference>
<dbReference type="EMBL" id="RQFT01000010">
    <property type="protein sequence ID" value="TGL04930.1"/>
    <property type="molecule type" value="Genomic_DNA"/>
</dbReference>
<evidence type="ECO:0008006" key="3">
    <source>
        <dbReference type="Google" id="ProtNLM"/>
    </source>
</evidence>
<evidence type="ECO:0000313" key="1">
    <source>
        <dbReference type="EMBL" id="TGL04930.1"/>
    </source>
</evidence>
<reference evidence="1 2" key="1">
    <citation type="journal article" date="2019" name="PLoS Negl. Trop. Dis.">
        <title>Revisiting the worldwide diversity of Leptospira species in the environment.</title>
        <authorList>
            <person name="Vincent A.T."/>
            <person name="Schiettekatte O."/>
            <person name="Bourhy P."/>
            <person name="Veyrier F.J."/>
            <person name="Picardeau M."/>
        </authorList>
    </citation>
    <scope>NUCLEOTIDE SEQUENCE [LARGE SCALE GENOMIC DNA]</scope>
    <source>
        <strain evidence="1 2">201800273</strain>
    </source>
</reference>
<comment type="caution">
    <text evidence="1">The sequence shown here is derived from an EMBL/GenBank/DDBJ whole genome shotgun (WGS) entry which is preliminary data.</text>
</comment>
<dbReference type="InterPro" id="IPR015943">
    <property type="entry name" value="WD40/YVTN_repeat-like_dom_sf"/>
</dbReference>
<organism evidence="1 2">
    <name type="scientific">Leptospira bouyouniensis</name>
    <dbReference type="NCBI Taxonomy" id="2484911"/>
    <lineage>
        <taxon>Bacteria</taxon>
        <taxon>Pseudomonadati</taxon>
        <taxon>Spirochaetota</taxon>
        <taxon>Spirochaetia</taxon>
        <taxon>Leptospirales</taxon>
        <taxon>Leptospiraceae</taxon>
        <taxon>Leptospira</taxon>
    </lineage>
</organism>
<proteinExistence type="predicted"/>
<dbReference type="InterPro" id="IPR019405">
    <property type="entry name" value="Lactonase_7-beta_prop"/>
</dbReference>
<dbReference type="Proteomes" id="UP000297641">
    <property type="component" value="Unassembled WGS sequence"/>
</dbReference>
<dbReference type="AlphaFoldDB" id="A0A7I0INB3"/>
<sequence length="442" mass="47905">MFRNNRTKAHPMNHLKRFFIFLFIISTSFNCKIPALNNPADPLSDDYGKNAALSQLIAYWLSEKIAPDGLVVAVTKSTLPYEAGIRIYRVDSDLGLTSEFDSDVRAATTLAFPGCSPIRVAVPPSSRDIITITGAGSNRIALHRYGIDRSLVLLQDQNGFGNPTFIKFTSDGLRAYSNNTATDPNVILQLARNKESGILSINNGGSFPFSVGCSPVSLNVSNKDNIVFTASTSTLPLGIFSFKKTGDYSGVFASGSPYDPADNPTQHNNLCVVENERLLYMTSANVTTPIYGFRYDENGNLGLLPNSPFSPDPSVSGTGAVDNNSTSLAVNPEGKYLAYLYQAGGTFYIRILSIDPSSGNLTPTDQKFSVGNGPKHLEWDGSGRFLYLASDTGGTTNNFQLEYFSFSKDGVMTRGVNSPITVGAMTGGFSPRHIKAIQRYYQ</sequence>